<gene>
    <name evidence="3" type="primary">smf</name>
    <name evidence="3" type="ORF">NCTC11862_00089</name>
</gene>
<evidence type="ECO:0000259" key="2">
    <source>
        <dbReference type="Pfam" id="PF02481"/>
    </source>
</evidence>
<dbReference type="GO" id="GO:0009294">
    <property type="term" value="P:DNA-mediated transformation"/>
    <property type="evidence" value="ECO:0007669"/>
    <property type="project" value="InterPro"/>
</dbReference>
<dbReference type="OrthoDB" id="9785707at2"/>
<evidence type="ECO:0000313" key="4">
    <source>
        <dbReference type="Proteomes" id="UP000254467"/>
    </source>
</evidence>
<dbReference type="Pfam" id="PF02481">
    <property type="entry name" value="DNA_processg_A"/>
    <property type="match status" value="1"/>
</dbReference>
<dbReference type="PANTHER" id="PTHR43022">
    <property type="entry name" value="PROTEIN SMF"/>
    <property type="match status" value="1"/>
</dbReference>
<evidence type="ECO:0000256" key="1">
    <source>
        <dbReference type="ARBA" id="ARBA00006525"/>
    </source>
</evidence>
<dbReference type="STRING" id="35756.GCA_001044155_01341"/>
<proteinExistence type="inferred from homology"/>
<name>A0A376CI37_9CORY</name>
<dbReference type="InterPro" id="IPR003488">
    <property type="entry name" value="DprA"/>
</dbReference>
<organism evidence="3 4">
    <name type="scientific">Corynebacterium pilosum</name>
    <dbReference type="NCBI Taxonomy" id="35756"/>
    <lineage>
        <taxon>Bacteria</taxon>
        <taxon>Bacillati</taxon>
        <taxon>Actinomycetota</taxon>
        <taxon>Actinomycetes</taxon>
        <taxon>Mycobacteriales</taxon>
        <taxon>Corynebacteriaceae</taxon>
        <taxon>Corynebacterium</taxon>
    </lineage>
</organism>
<dbReference type="SUPFAM" id="SSF102405">
    <property type="entry name" value="MCP/YpsA-like"/>
    <property type="match status" value="1"/>
</dbReference>
<dbReference type="RefSeq" id="WP_018580522.1">
    <property type="nucleotide sequence ID" value="NZ_LDYD01000006.1"/>
</dbReference>
<feature type="domain" description="Smf/DprA SLOG" evidence="2">
    <location>
        <begin position="110"/>
        <end position="301"/>
    </location>
</feature>
<accession>A0A376CI37</accession>
<dbReference type="EMBL" id="UFXQ01000001">
    <property type="protein sequence ID" value="STC68150.1"/>
    <property type="molecule type" value="Genomic_DNA"/>
</dbReference>
<dbReference type="AlphaFoldDB" id="A0A376CI37"/>
<dbReference type="Proteomes" id="UP000254467">
    <property type="component" value="Unassembled WGS sequence"/>
</dbReference>
<reference evidence="3 4" key="1">
    <citation type="submission" date="2018-06" db="EMBL/GenBank/DDBJ databases">
        <authorList>
            <consortium name="Pathogen Informatics"/>
            <person name="Doyle S."/>
        </authorList>
    </citation>
    <scope>NUCLEOTIDE SEQUENCE [LARGE SCALE GENOMIC DNA]</scope>
    <source>
        <strain evidence="3 4">NCTC11862</strain>
    </source>
</reference>
<keyword evidence="4" id="KW-1185">Reference proteome</keyword>
<comment type="similarity">
    <text evidence="1">Belongs to the DprA/Smf family.</text>
</comment>
<dbReference type="PANTHER" id="PTHR43022:SF1">
    <property type="entry name" value="PROTEIN SMF"/>
    <property type="match status" value="1"/>
</dbReference>
<evidence type="ECO:0000313" key="3">
    <source>
        <dbReference type="EMBL" id="STC68150.1"/>
    </source>
</evidence>
<dbReference type="InterPro" id="IPR057666">
    <property type="entry name" value="DrpA_SLOG"/>
</dbReference>
<protein>
    <submittedName>
        <fullName evidence="3">DNA processing protein</fullName>
    </submittedName>
</protein>
<dbReference type="Gene3D" id="3.40.50.450">
    <property type="match status" value="1"/>
</dbReference>
<sequence>MSDLMAWAYLKAVLDGPSQHLQQLLRAGHSAPEIAAAVKNREGWIGPLYDETAARASANPHQMLEHADRYGFELIHPGDPRWPAAEFSTAFNAAAESSAVNQKTSIGELTAPHGLWVRGETDLSRLSARSVAIVGTRTATTYGTDVTKAVATHMVANQYTIISGGALGVDTVAHETALELGGSTMVVMASGPGWWYPQSNIPMFERVVEAGGTLVAEYYPGSHAQRYRFLERNRLVAAMAQGTLVTQAGFRSGALNTLTRAGTFGRLAMVVPGPINDANSMGCNARLRDPGVTAIADIREVHAHLSKVGEVDVDQQMEFEFAPSPIQQLSRNELRVFDAMAKPGEQRHTAEEIASLANMPIGLTVHLLVDLAKRGVVVREGNAWARV</sequence>